<dbReference type="Proteomes" id="UP000008144">
    <property type="component" value="Unassembled WGS sequence"/>
</dbReference>
<dbReference type="InParanoid" id="F6Q2Q3"/>
<dbReference type="PANTHER" id="PTHR15859:SF1">
    <property type="entry name" value="BTB DOMAIN-CONTAINING PROTEIN"/>
    <property type="match status" value="1"/>
</dbReference>
<dbReference type="SUPFAM" id="SSF50978">
    <property type="entry name" value="WD40 repeat-like"/>
    <property type="match status" value="1"/>
</dbReference>
<dbReference type="PANTHER" id="PTHR15859">
    <property type="entry name" value="SETA BINDING PROTEIN 1"/>
    <property type="match status" value="1"/>
</dbReference>
<dbReference type="GO" id="GO:0051260">
    <property type="term" value="P:protein homooligomerization"/>
    <property type="evidence" value="ECO:0007669"/>
    <property type="project" value="InterPro"/>
</dbReference>
<keyword evidence="2" id="KW-0597">Phosphoprotein</keyword>
<dbReference type="OMA" id="SPGTEMK"/>
<dbReference type="InterPro" id="IPR003131">
    <property type="entry name" value="T1-type_BTB"/>
</dbReference>
<proteinExistence type="inferred from homology"/>
<comment type="similarity">
    <text evidence="1">Belongs to the KCTD3 family.</text>
</comment>
<dbReference type="AlphaFoldDB" id="F6Q2Q3"/>
<dbReference type="GeneTree" id="ENSGT00940000153881"/>
<dbReference type="InterPro" id="IPR047876">
    <property type="entry name" value="SHKBP1/KCTD3"/>
</dbReference>
<evidence type="ECO:0000256" key="1">
    <source>
        <dbReference type="ARBA" id="ARBA00009572"/>
    </source>
</evidence>
<dbReference type="Gene3D" id="3.30.710.10">
    <property type="entry name" value="Potassium Channel Kv1.1, Chain A"/>
    <property type="match status" value="1"/>
</dbReference>
<dbReference type="InterPro" id="IPR036322">
    <property type="entry name" value="WD40_repeat_dom_sf"/>
</dbReference>
<dbReference type="InterPro" id="IPR015943">
    <property type="entry name" value="WD40/YVTN_repeat-like_dom_sf"/>
</dbReference>
<dbReference type="FunFam" id="3.30.710.10:FF:000038">
    <property type="entry name" value="BTB/POZ domain-containing protein KCTD3 isoform X1"/>
    <property type="match status" value="1"/>
</dbReference>
<dbReference type="STRING" id="7719.ENSCINP00000001344"/>
<dbReference type="HOGENOM" id="CLU_012214_0_1_1"/>
<evidence type="ECO:0000313" key="6">
    <source>
        <dbReference type="Ensembl" id="ENSCINP00000001344.3"/>
    </source>
</evidence>
<reference evidence="7" key="1">
    <citation type="journal article" date="2002" name="Science">
        <title>The draft genome of Ciona intestinalis: insights into chordate and vertebrate origins.</title>
        <authorList>
            <person name="Dehal P."/>
            <person name="Satou Y."/>
            <person name="Campbell R.K."/>
            <person name="Chapman J."/>
            <person name="Degnan B."/>
            <person name="De Tomaso A."/>
            <person name="Davidson B."/>
            <person name="Di Gregorio A."/>
            <person name="Gelpke M."/>
            <person name="Goodstein D.M."/>
            <person name="Harafuji N."/>
            <person name="Hastings K.E."/>
            <person name="Ho I."/>
            <person name="Hotta K."/>
            <person name="Huang W."/>
            <person name="Kawashima T."/>
            <person name="Lemaire P."/>
            <person name="Martinez D."/>
            <person name="Meinertzhagen I.A."/>
            <person name="Necula S."/>
            <person name="Nonaka M."/>
            <person name="Putnam N."/>
            <person name="Rash S."/>
            <person name="Saiga H."/>
            <person name="Satake M."/>
            <person name="Terry A."/>
            <person name="Yamada L."/>
            <person name="Wang H.G."/>
            <person name="Awazu S."/>
            <person name="Azumi K."/>
            <person name="Boore J."/>
            <person name="Branno M."/>
            <person name="Chin-Bow S."/>
            <person name="DeSantis R."/>
            <person name="Doyle S."/>
            <person name="Francino P."/>
            <person name="Keys D.N."/>
            <person name="Haga S."/>
            <person name="Hayashi H."/>
            <person name="Hino K."/>
            <person name="Imai K.S."/>
            <person name="Inaba K."/>
            <person name="Kano S."/>
            <person name="Kobayashi K."/>
            <person name="Kobayashi M."/>
            <person name="Lee B.I."/>
            <person name="Makabe K.W."/>
            <person name="Manohar C."/>
            <person name="Matassi G."/>
            <person name="Medina M."/>
            <person name="Mochizuki Y."/>
            <person name="Mount S."/>
            <person name="Morishita T."/>
            <person name="Miura S."/>
            <person name="Nakayama A."/>
            <person name="Nishizaka S."/>
            <person name="Nomoto H."/>
            <person name="Ohta F."/>
            <person name="Oishi K."/>
            <person name="Rigoutsos I."/>
            <person name="Sano M."/>
            <person name="Sasaki A."/>
            <person name="Sasakura Y."/>
            <person name="Shoguchi E."/>
            <person name="Shin-i T."/>
            <person name="Spagnuolo A."/>
            <person name="Stainier D."/>
            <person name="Suzuki M.M."/>
            <person name="Tassy O."/>
            <person name="Takatori N."/>
            <person name="Tokuoka M."/>
            <person name="Yagi K."/>
            <person name="Yoshizaki F."/>
            <person name="Wada S."/>
            <person name="Zhang C."/>
            <person name="Hyatt P.D."/>
            <person name="Larimer F."/>
            <person name="Detter C."/>
            <person name="Doggett N."/>
            <person name="Glavina T."/>
            <person name="Hawkins T."/>
            <person name="Richardson P."/>
            <person name="Lucas S."/>
            <person name="Kohara Y."/>
            <person name="Levine M."/>
            <person name="Satoh N."/>
            <person name="Rokhsar D.S."/>
        </authorList>
    </citation>
    <scope>NUCLEOTIDE SEQUENCE [LARGE SCALE GENOMIC DNA]</scope>
</reference>
<evidence type="ECO:0000256" key="4">
    <source>
        <dbReference type="ARBA" id="ARBA00022737"/>
    </source>
</evidence>
<keyword evidence="7" id="KW-1185">Reference proteome</keyword>
<dbReference type="InterPro" id="IPR001680">
    <property type="entry name" value="WD40_rpt"/>
</dbReference>
<dbReference type="InterPro" id="IPR011333">
    <property type="entry name" value="SKP1/BTB/POZ_sf"/>
</dbReference>
<dbReference type="FunCoup" id="F6Q2Q3">
    <property type="interactions" value="154"/>
</dbReference>
<feature type="domain" description="BTB" evidence="5">
    <location>
        <begin position="17"/>
        <end position="84"/>
    </location>
</feature>
<protein>
    <recommendedName>
        <fullName evidence="5">BTB domain-containing protein</fullName>
    </recommendedName>
</protein>
<dbReference type="SMART" id="SM00320">
    <property type="entry name" value="WD40"/>
    <property type="match status" value="3"/>
</dbReference>
<sequence>AHCGAFLIMETMESPIVHLNVGGTRFSTSRETLGWIPDSFFTSLLSGRISSYKDEQGAIFIDRDPEIFRIILSFLRTKEVDLHHVDIPSLKREAEFFGLTPLISRLSVCEELHHSSCGDVLFHGVLEDPTKPTDDDLPLDRDVLIITGHNSWIAVAYSRSVMCYKVKENSGWQQVFISPPLDEDVQQIAINAKVHGMAPDSKTRMVAAAFSTNIRLWSFQDEAQFTEIGKFKMAATIDALFFIGSQLVATGSRHGDSGRVGVWNAVSQHWQAQDVVKITSYDTAGSYLLLGGVNGGIYYIDMQKFPLRLKDNDLLITELYRDQSNSAITALSVYLTPKTSPTVGTWIEVAYGTQSGSVCVIVQHPELVGQGFQLFQKFTVHRGLVCKVMLSEKHLVSVCSDNNHVRTWTVTRFRGMISTQPGSTPLASFKVLALEPINSSGSYSAGNNIGPHGDREEVQLFIQKIFPQSDRLFVRLSSNGHRVAVITSIDGSPISCFCLHECEGSSRMGSRPRRYLFTGHMNGTIQMWDMSTALDAFTKSTIREAGPTQEELLQHLVRCDLSFSSRCPTPSSNLGTFDRMLILRSSNTSL</sequence>
<evidence type="ECO:0000256" key="3">
    <source>
        <dbReference type="ARBA" id="ARBA00022574"/>
    </source>
</evidence>
<dbReference type="Pfam" id="PF02214">
    <property type="entry name" value="BTB_2"/>
    <property type="match status" value="1"/>
</dbReference>
<dbReference type="CDD" id="cd18363">
    <property type="entry name" value="BTB_POZ_KCTD3-like"/>
    <property type="match status" value="1"/>
</dbReference>
<keyword evidence="4" id="KW-0677">Repeat</keyword>
<reference evidence="6" key="2">
    <citation type="submission" date="2025-08" db="UniProtKB">
        <authorList>
            <consortium name="Ensembl"/>
        </authorList>
    </citation>
    <scope>IDENTIFICATION</scope>
</reference>
<keyword evidence="3" id="KW-0853">WD repeat</keyword>
<evidence type="ECO:0000313" key="7">
    <source>
        <dbReference type="Proteomes" id="UP000008144"/>
    </source>
</evidence>
<organism evidence="6 7">
    <name type="scientific">Ciona intestinalis</name>
    <name type="common">Transparent sea squirt</name>
    <name type="synonym">Ascidia intestinalis</name>
    <dbReference type="NCBI Taxonomy" id="7719"/>
    <lineage>
        <taxon>Eukaryota</taxon>
        <taxon>Metazoa</taxon>
        <taxon>Chordata</taxon>
        <taxon>Tunicata</taxon>
        <taxon>Ascidiacea</taxon>
        <taxon>Phlebobranchia</taxon>
        <taxon>Cionidae</taxon>
        <taxon>Ciona</taxon>
    </lineage>
</organism>
<dbReference type="SMART" id="SM00225">
    <property type="entry name" value="BTB"/>
    <property type="match status" value="1"/>
</dbReference>
<reference evidence="6" key="3">
    <citation type="submission" date="2025-09" db="UniProtKB">
        <authorList>
            <consortium name="Ensembl"/>
        </authorList>
    </citation>
    <scope>IDENTIFICATION</scope>
</reference>
<dbReference type="InterPro" id="IPR000210">
    <property type="entry name" value="BTB/POZ_dom"/>
</dbReference>
<dbReference type="SUPFAM" id="SSF54695">
    <property type="entry name" value="POZ domain"/>
    <property type="match status" value="1"/>
</dbReference>
<dbReference type="Ensembl" id="ENSCINT00000001344.3">
    <property type="protein sequence ID" value="ENSCINP00000001344.3"/>
    <property type="gene ID" value="ENSCING00000000734.3"/>
</dbReference>
<dbReference type="Gene3D" id="2.130.10.10">
    <property type="entry name" value="YVTN repeat-like/Quinoprotein amine dehydrogenase"/>
    <property type="match status" value="2"/>
</dbReference>
<evidence type="ECO:0000256" key="2">
    <source>
        <dbReference type="ARBA" id="ARBA00022553"/>
    </source>
</evidence>
<dbReference type="PROSITE" id="PS50097">
    <property type="entry name" value="BTB"/>
    <property type="match status" value="1"/>
</dbReference>
<evidence type="ECO:0000259" key="5">
    <source>
        <dbReference type="PROSITE" id="PS50097"/>
    </source>
</evidence>
<name>F6Q2Q3_CIOIN</name>
<accession>F6Q2Q3</accession>